<dbReference type="InterPro" id="IPR002347">
    <property type="entry name" value="SDR_fam"/>
</dbReference>
<gene>
    <name evidence="5" type="ORF">CANCADRAFT_30740</name>
</gene>
<evidence type="ECO:0000256" key="3">
    <source>
        <dbReference type="RuleBase" id="RU000363"/>
    </source>
</evidence>
<keyword evidence="6" id="KW-1185">Reference proteome</keyword>
<dbReference type="PANTHER" id="PTHR24322">
    <property type="entry name" value="PKSB"/>
    <property type="match status" value="1"/>
</dbReference>
<dbReference type="Gene3D" id="3.40.50.720">
    <property type="entry name" value="NAD(P)-binding Rossmann-like Domain"/>
    <property type="match status" value="1"/>
</dbReference>
<evidence type="ECO:0000256" key="1">
    <source>
        <dbReference type="ARBA" id="ARBA00006484"/>
    </source>
</evidence>
<dbReference type="Proteomes" id="UP000095023">
    <property type="component" value="Unassembled WGS sequence"/>
</dbReference>
<dbReference type="EMBL" id="KV453841">
    <property type="protein sequence ID" value="ODV92645.1"/>
    <property type="molecule type" value="Genomic_DNA"/>
</dbReference>
<evidence type="ECO:0000256" key="2">
    <source>
        <dbReference type="ARBA" id="ARBA00023002"/>
    </source>
</evidence>
<name>A0A1E4TLL0_9ASCO</name>
<organism evidence="5 6">
    <name type="scientific">Tortispora caseinolytica NRRL Y-17796</name>
    <dbReference type="NCBI Taxonomy" id="767744"/>
    <lineage>
        <taxon>Eukaryota</taxon>
        <taxon>Fungi</taxon>
        <taxon>Dikarya</taxon>
        <taxon>Ascomycota</taxon>
        <taxon>Saccharomycotina</taxon>
        <taxon>Trigonopsidomycetes</taxon>
        <taxon>Trigonopsidales</taxon>
        <taxon>Trigonopsidaceae</taxon>
        <taxon>Tortispora</taxon>
    </lineage>
</organism>
<keyword evidence="4" id="KW-1133">Transmembrane helix</keyword>
<feature type="transmembrane region" description="Helical" evidence="4">
    <location>
        <begin position="139"/>
        <end position="161"/>
    </location>
</feature>
<evidence type="ECO:0000256" key="4">
    <source>
        <dbReference type="SAM" id="Phobius"/>
    </source>
</evidence>
<dbReference type="PRINTS" id="PR00080">
    <property type="entry name" value="SDRFAMILY"/>
</dbReference>
<dbReference type="OrthoDB" id="10253736at2759"/>
<dbReference type="AlphaFoldDB" id="A0A1E4TLL0"/>
<dbReference type="InterPro" id="IPR036291">
    <property type="entry name" value="NAD(P)-bd_dom_sf"/>
</dbReference>
<reference evidence="6" key="1">
    <citation type="submission" date="2016-02" db="EMBL/GenBank/DDBJ databases">
        <title>Comparative genomics of biotechnologically important yeasts.</title>
        <authorList>
            <consortium name="DOE Joint Genome Institute"/>
            <person name="Riley R."/>
            <person name="Haridas S."/>
            <person name="Wolfe K.H."/>
            <person name="Lopes M.R."/>
            <person name="Hittinger C.T."/>
            <person name="Goker M."/>
            <person name="Salamov A."/>
            <person name="Wisecaver J."/>
            <person name="Long T.M."/>
            <person name="Aerts A.L."/>
            <person name="Barry K."/>
            <person name="Choi C."/>
            <person name="Clum A."/>
            <person name="Coughlan A.Y."/>
            <person name="Deshpande S."/>
            <person name="Douglass A.P."/>
            <person name="Hanson S.J."/>
            <person name="Klenk H.-P."/>
            <person name="Labutti K."/>
            <person name="Lapidus A."/>
            <person name="Lindquist E."/>
            <person name="Lipzen A."/>
            <person name="Meier-Kolthoff J.P."/>
            <person name="Ohm R.A."/>
            <person name="Otillar R.P."/>
            <person name="Pangilinan J."/>
            <person name="Peng Y."/>
            <person name="Rokas A."/>
            <person name="Rosa C.A."/>
            <person name="Scheuner C."/>
            <person name="Sibirny A.A."/>
            <person name="Slot J.C."/>
            <person name="Stielow J.B."/>
            <person name="Sun H."/>
            <person name="Kurtzman C.P."/>
            <person name="Blackwell M."/>
            <person name="Jeffries T.W."/>
            <person name="Grigoriev I.V."/>
        </authorList>
    </citation>
    <scope>NUCLEOTIDE SEQUENCE [LARGE SCALE GENOMIC DNA]</scope>
    <source>
        <strain evidence="6">NRRL Y-17796</strain>
    </source>
</reference>
<keyword evidence="4" id="KW-0472">Membrane</keyword>
<dbReference type="PRINTS" id="PR00081">
    <property type="entry name" value="GDHRDH"/>
</dbReference>
<dbReference type="SUPFAM" id="SSF51735">
    <property type="entry name" value="NAD(P)-binding Rossmann-fold domains"/>
    <property type="match status" value="1"/>
</dbReference>
<accession>A0A1E4TLL0</accession>
<sequence length="274" mass="30217">MSRAVRRRVISKFNISDGSIIVITGANRGLGEELAKLFIIDGFVVVNLAREKATYIHERLVNVTCDVSSYDQVKQAAQYITENIGIPNILVNNAGVAQFDSIDNMSIDAIEETIDVNLRAHFYTTKTFLGGMKKSNKRCWIVTVSSALGYLSPAFLAAYGASKAGAVAFHESLTAELRYTNQNLKISTLLVTPGQLDTQMFKDVTANRLFAPVVSKEQAAKAVYHSMQEGACHCALPFYVRFLPIVRCLPDFLARFLRYASGMDQSAYNAVSVH</sequence>
<proteinExistence type="inferred from homology"/>
<keyword evidence="4" id="KW-0812">Transmembrane</keyword>
<evidence type="ECO:0000313" key="5">
    <source>
        <dbReference type="EMBL" id="ODV92645.1"/>
    </source>
</evidence>
<dbReference type="Pfam" id="PF00106">
    <property type="entry name" value="adh_short"/>
    <property type="match status" value="1"/>
</dbReference>
<keyword evidence="2" id="KW-0560">Oxidoreductase</keyword>
<comment type="similarity">
    <text evidence="1 3">Belongs to the short-chain dehydrogenases/reductases (SDR) family.</text>
</comment>
<evidence type="ECO:0000313" key="6">
    <source>
        <dbReference type="Proteomes" id="UP000095023"/>
    </source>
</evidence>
<protein>
    <submittedName>
        <fullName evidence="5">Uncharacterized protein</fullName>
    </submittedName>
</protein>
<dbReference type="PANTHER" id="PTHR24322:SF736">
    <property type="entry name" value="RETINOL DEHYDROGENASE 10"/>
    <property type="match status" value="1"/>
</dbReference>
<dbReference type="GO" id="GO:0016616">
    <property type="term" value="F:oxidoreductase activity, acting on the CH-OH group of donors, NAD or NADP as acceptor"/>
    <property type="evidence" value="ECO:0007669"/>
    <property type="project" value="TreeGrafter"/>
</dbReference>